<evidence type="ECO:0000313" key="5">
    <source>
        <dbReference type="Proteomes" id="UP000680304"/>
    </source>
</evidence>
<accession>A0ABQ4NDJ5</accession>
<dbReference type="InterPro" id="IPR011051">
    <property type="entry name" value="RmlC_Cupin_sf"/>
</dbReference>
<organism evidence="4 5">
    <name type="scientific">Paenibacillus cisolokensis</name>
    <dbReference type="NCBI Taxonomy" id="1658519"/>
    <lineage>
        <taxon>Bacteria</taxon>
        <taxon>Bacillati</taxon>
        <taxon>Bacillota</taxon>
        <taxon>Bacilli</taxon>
        <taxon>Bacillales</taxon>
        <taxon>Paenibacillaceae</taxon>
        <taxon>Paenibacillus</taxon>
    </lineage>
</organism>
<evidence type="ECO:0000256" key="2">
    <source>
        <dbReference type="ARBA" id="ARBA00030762"/>
    </source>
</evidence>
<keyword evidence="5" id="KW-1185">Reference proteome</keyword>
<dbReference type="SUPFAM" id="SSF51182">
    <property type="entry name" value="RmlC-like cupins"/>
    <property type="match status" value="1"/>
</dbReference>
<dbReference type="InterPro" id="IPR049071">
    <property type="entry name" value="MPI_cupin_dom"/>
</dbReference>
<reference evidence="4 5" key="1">
    <citation type="submission" date="2021-04" db="EMBL/GenBank/DDBJ databases">
        <title>Draft genome sequence of Paenibacillus cisolokensis, LC2-13A.</title>
        <authorList>
            <person name="Uke A."/>
            <person name="Chhe C."/>
            <person name="Baramee S."/>
            <person name="Kosugi A."/>
        </authorList>
    </citation>
    <scope>NUCLEOTIDE SEQUENCE [LARGE SCALE GENOMIC DNA]</scope>
    <source>
        <strain evidence="4 5">LC2-13A</strain>
    </source>
</reference>
<sequence length="90" mass="9556">MKTQGTPAGQWLTIASSPYFLVEKGVVAGPWALSTTPESFVILVVAEGEGSLKWNDGEIALRAGECFLLPATLGSYELNGNMTVLRSTLP</sequence>
<gene>
    <name evidence="4" type="ORF">PACILC2_48180</name>
</gene>
<evidence type="ECO:0000259" key="3">
    <source>
        <dbReference type="Pfam" id="PF21621"/>
    </source>
</evidence>
<protein>
    <recommendedName>
        <fullName evidence="1">Phosphohexomutase</fullName>
    </recommendedName>
    <alternativeName>
        <fullName evidence="2">Phosphomannose isomerase</fullName>
    </alternativeName>
</protein>
<evidence type="ECO:0000256" key="1">
    <source>
        <dbReference type="ARBA" id="ARBA00029741"/>
    </source>
</evidence>
<dbReference type="EMBL" id="BOVJ01000172">
    <property type="protein sequence ID" value="GIQ66250.1"/>
    <property type="molecule type" value="Genomic_DNA"/>
</dbReference>
<name>A0ABQ4NDJ5_9BACL</name>
<evidence type="ECO:0000313" key="4">
    <source>
        <dbReference type="EMBL" id="GIQ66250.1"/>
    </source>
</evidence>
<dbReference type="Proteomes" id="UP000680304">
    <property type="component" value="Unassembled WGS sequence"/>
</dbReference>
<dbReference type="Gene3D" id="2.60.120.10">
    <property type="entry name" value="Jelly Rolls"/>
    <property type="match status" value="1"/>
</dbReference>
<proteinExistence type="predicted"/>
<dbReference type="InterPro" id="IPR014710">
    <property type="entry name" value="RmlC-like_jellyroll"/>
</dbReference>
<dbReference type="Pfam" id="PF21621">
    <property type="entry name" value="MPI_cupin_dom"/>
    <property type="match status" value="1"/>
</dbReference>
<comment type="caution">
    <text evidence="4">The sequence shown here is derived from an EMBL/GenBank/DDBJ whole genome shotgun (WGS) entry which is preliminary data.</text>
</comment>
<feature type="domain" description="Mannose-6-phosphate isomerase cupin" evidence="3">
    <location>
        <begin position="16"/>
        <end position="88"/>
    </location>
</feature>